<dbReference type="EMBL" id="BAAAUV010000023">
    <property type="protein sequence ID" value="GAA3232257.1"/>
    <property type="molecule type" value="Genomic_DNA"/>
</dbReference>
<accession>A0ABP6QJB2</accession>
<evidence type="ECO:0000313" key="2">
    <source>
        <dbReference type="EMBL" id="GAA3232257.1"/>
    </source>
</evidence>
<comment type="caution">
    <text evidence="2">The sequence shown here is derived from an EMBL/GenBank/DDBJ whole genome shotgun (WGS) entry which is preliminary data.</text>
</comment>
<feature type="domain" description="DUF8094" evidence="1">
    <location>
        <begin position="39"/>
        <end position="307"/>
    </location>
</feature>
<dbReference type="InterPro" id="IPR058407">
    <property type="entry name" value="DUF8094"/>
</dbReference>
<name>A0ABP6QJB2_9ACTN</name>
<gene>
    <name evidence="2" type="ORF">GCM10010468_63880</name>
</gene>
<protein>
    <recommendedName>
        <fullName evidence="1">DUF8094 domain-containing protein</fullName>
    </recommendedName>
</protein>
<evidence type="ECO:0000313" key="3">
    <source>
        <dbReference type="Proteomes" id="UP001501237"/>
    </source>
</evidence>
<dbReference type="Proteomes" id="UP001501237">
    <property type="component" value="Unassembled WGS sequence"/>
</dbReference>
<dbReference type="RefSeq" id="WP_344835705.1">
    <property type="nucleotide sequence ID" value="NZ_BAAAUV010000023.1"/>
</dbReference>
<reference evidence="3" key="1">
    <citation type="journal article" date="2019" name="Int. J. Syst. Evol. Microbiol.">
        <title>The Global Catalogue of Microorganisms (GCM) 10K type strain sequencing project: providing services to taxonomists for standard genome sequencing and annotation.</title>
        <authorList>
            <consortium name="The Broad Institute Genomics Platform"/>
            <consortium name="The Broad Institute Genome Sequencing Center for Infectious Disease"/>
            <person name="Wu L."/>
            <person name="Ma J."/>
        </authorList>
    </citation>
    <scope>NUCLEOTIDE SEQUENCE [LARGE SCALE GENOMIC DNA]</scope>
    <source>
        <strain evidence="3">JCM 9377</strain>
    </source>
</reference>
<proteinExistence type="predicted"/>
<dbReference type="Pfam" id="PF26366">
    <property type="entry name" value="DUF8094"/>
    <property type="match status" value="1"/>
</dbReference>
<keyword evidence="3" id="KW-1185">Reference proteome</keyword>
<evidence type="ECO:0000259" key="1">
    <source>
        <dbReference type="Pfam" id="PF26366"/>
    </source>
</evidence>
<organism evidence="2 3">
    <name type="scientific">Actinocorallia longicatena</name>
    <dbReference type="NCBI Taxonomy" id="111803"/>
    <lineage>
        <taxon>Bacteria</taxon>
        <taxon>Bacillati</taxon>
        <taxon>Actinomycetota</taxon>
        <taxon>Actinomycetes</taxon>
        <taxon>Streptosporangiales</taxon>
        <taxon>Thermomonosporaceae</taxon>
        <taxon>Actinocorallia</taxon>
    </lineage>
</organism>
<sequence length="332" mass="34532">MVTGFVLLSAGALSGCSDRPAKPRATPVAVAAPATDTPLTPASALKAFNLWANNDDVARATADERLGLTWADDGQVAVTASEFRKAARTGIPPMRFSYGEPTLWVPRLGGYPQWFVANVTRNGTPSLLALIKKSPGQRFRLSIAVTPVKGAKLPQIATDADGYATAMATRDESLLVGPSLVASLQAAVAEDGSKSFSAPSLQSGPFTTGLATQSAKEDKAAGKKDLIYGSAYTAPQLPVFPLRTKDGGCMVLYPLAHDVALTRRTDVGPLEAPADAGHLLPTPAVGMQMRISANLQYAAVVPPKPVKKVKNPARIAIVAAGGGPVRVQVKTA</sequence>